<dbReference type="GO" id="GO:0008237">
    <property type="term" value="F:metallopeptidase activity"/>
    <property type="evidence" value="ECO:0007669"/>
    <property type="project" value="UniProtKB-KW"/>
</dbReference>
<dbReference type="InterPro" id="IPR024079">
    <property type="entry name" value="MetalloPept_cat_dom_sf"/>
</dbReference>
<keyword evidence="4" id="KW-0378">Hydrolase</keyword>
<dbReference type="Proteomes" id="UP000831796">
    <property type="component" value="Chromosome"/>
</dbReference>
<evidence type="ECO:0000256" key="1">
    <source>
        <dbReference type="ARBA" id="ARBA00001947"/>
    </source>
</evidence>
<dbReference type="SUPFAM" id="SSF55486">
    <property type="entry name" value="Metalloproteases ('zincins'), catalytic domain"/>
    <property type="match status" value="1"/>
</dbReference>
<evidence type="ECO:0000256" key="3">
    <source>
        <dbReference type="ARBA" id="ARBA00022723"/>
    </source>
</evidence>
<dbReference type="RefSeq" id="WP_244673689.1">
    <property type="nucleotide sequence ID" value="NZ_CP095046.1"/>
</dbReference>
<protein>
    <recommendedName>
        <fullName evidence="9">Zn-dependent protease</fullName>
    </recommendedName>
</protein>
<organism evidence="7 8">
    <name type="scientific">Hymenobacter cellulosilyticus</name>
    <dbReference type="NCBI Taxonomy" id="2932248"/>
    <lineage>
        <taxon>Bacteria</taxon>
        <taxon>Pseudomonadati</taxon>
        <taxon>Bacteroidota</taxon>
        <taxon>Cytophagia</taxon>
        <taxon>Cytophagales</taxon>
        <taxon>Hymenobacteraceae</taxon>
        <taxon>Hymenobacter</taxon>
    </lineage>
</organism>
<sequence length="200" mass="22023">MRLGTSQLRTGLGIALLLSLSVSCRSRPEAIYLTSFGKLPAGQVSMVREAVQQFYGRRVHLLPTQHHTAATICPVRHRHRAAAVLEQLLPLLPDSTNGKILALTTKDVEIEDGKRRPHWGVMGLANYAGGQACIVSSFRLGGRIDRLRKVSLHEVGHLLSLPHCQSGTATCFMQDARGRAATIDRTREQLCPECQARLAW</sequence>
<dbReference type="EMBL" id="CP095046">
    <property type="protein sequence ID" value="UOQ70266.1"/>
    <property type="molecule type" value="Genomic_DNA"/>
</dbReference>
<evidence type="ECO:0000256" key="2">
    <source>
        <dbReference type="ARBA" id="ARBA00022670"/>
    </source>
</evidence>
<dbReference type="PANTHER" id="PTHR15910:SF1">
    <property type="entry name" value="ARCHAEMETZINCIN-2"/>
    <property type="match status" value="1"/>
</dbReference>
<name>A0A8T9PXY3_9BACT</name>
<dbReference type="PROSITE" id="PS51257">
    <property type="entry name" value="PROKAR_LIPOPROTEIN"/>
    <property type="match status" value="1"/>
</dbReference>
<dbReference type="AlphaFoldDB" id="A0A8T9PXY3"/>
<proteinExistence type="predicted"/>
<dbReference type="InterPro" id="IPR012962">
    <property type="entry name" value="Pept_M54_archaemetzincn"/>
</dbReference>
<evidence type="ECO:0000256" key="4">
    <source>
        <dbReference type="ARBA" id="ARBA00022801"/>
    </source>
</evidence>
<keyword evidence="2" id="KW-0645">Protease</keyword>
<evidence type="ECO:0000256" key="6">
    <source>
        <dbReference type="ARBA" id="ARBA00023049"/>
    </source>
</evidence>
<dbReference type="GO" id="GO:0046872">
    <property type="term" value="F:metal ion binding"/>
    <property type="evidence" value="ECO:0007669"/>
    <property type="project" value="UniProtKB-KW"/>
</dbReference>
<dbReference type="Gene3D" id="3.40.390.10">
    <property type="entry name" value="Collagenase (Catalytic Domain)"/>
    <property type="match status" value="1"/>
</dbReference>
<keyword evidence="3" id="KW-0479">Metal-binding</keyword>
<evidence type="ECO:0000313" key="7">
    <source>
        <dbReference type="EMBL" id="UOQ70266.1"/>
    </source>
</evidence>
<reference evidence="7" key="1">
    <citation type="submission" date="2022-04" db="EMBL/GenBank/DDBJ databases">
        <title>Hymenobacter sp. isolated from the air.</title>
        <authorList>
            <person name="Won M."/>
            <person name="Lee C.-M."/>
            <person name="Woen H.-Y."/>
            <person name="Kwon S.-W."/>
        </authorList>
    </citation>
    <scope>NUCLEOTIDE SEQUENCE</scope>
    <source>
        <strain evidence="7">5116S-3</strain>
    </source>
</reference>
<evidence type="ECO:0000313" key="8">
    <source>
        <dbReference type="Proteomes" id="UP000831796"/>
    </source>
</evidence>
<dbReference type="PANTHER" id="PTHR15910">
    <property type="entry name" value="ARCHAEMETZINCIN"/>
    <property type="match status" value="1"/>
</dbReference>
<gene>
    <name evidence="7" type="ORF">MUN79_16080</name>
</gene>
<evidence type="ECO:0000256" key="5">
    <source>
        <dbReference type="ARBA" id="ARBA00022833"/>
    </source>
</evidence>
<dbReference type="KEGG" id="hcu:MUN79_16080"/>
<comment type="cofactor">
    <cofactor evidence="1">
        <name>Zn(2+)</name>
        <dbReference type="ChEBI" id="CHEBI:29105"/>
    </cofactor>
</comment>
<keyword evidence="6" id="KW-0482">Metalloprotease</keyword>
<dbReference type="GO" id="GO:0006508">
    <property type="term" value="P:proteolysis"/>
    <property type="evidence" value="ECO:0007669"/>
    <property type="project" value="UniProtKB-KW"/>
</dbReference>
<accession>A0A8T9PXY3</accession>
<keyword evidence="5" id="KW-0862">Zinc</keyword>
<keyword evidence="8" id="KW-1185">Reference proteome</keyword>
<dbReference type="Pfam" id="PF07998">
    <property type="entry name" value="Peptidase_M54"/>
    <property type="match status" value="1"/>
</dbReference>
<evidence type="ECO:0008006" key="9">
    <source>
        <dbReference type="Google" id="ProtNLM"/>
    </source>
</evidence>